<dbReference type="InterPro" id="IPR050707">
    <property type="entry name" value="HTH_MetabolicPath_Reg"/>
</dbReference>
<evidence type="ECO:0000259" key="6">
    <source>
        <dbReference type="PROSITE" id="PS51078"/>
    </source>
</evidence>
<proteinExistence type="predicted"/>
<keyword evidence="2" id="KW-0238">DNA-binding</keyword>
<evidence type="ECO:0000313" key="7">
    <source>
        <dbReference type="EMBL" id="NVI08220.1"/>
    </source>
</evidence>
<sequence length="324" mass="35299">MRGRDGIHRKGRLQAGQTREPRVSAKRRKRRQQAEHDDEKRRGSPHRSRREKGQGVLHRDTVIVSLNDTGAKEVSVRTSHGIQVISRAAAVLREVADHPDGRSLGQLAAATGLPRSTVQRIVDALEIEHLVQAGAGGVRPGWGLRRLGELAGPGAASELRPELYRLFEATRETVDLATLSGTEVLFMDRFLSDQRIRAVPVVGAHYPAYSMANGKALLAQLSNEEVRALFGTGALKRETTNTLSSVGDLIRQLDEIRASAFAYDREEHAMGMCAVGLSIPSPGTVRLAVSVVMPAARFDERRVTVEKALSECAAACRARLSGVR</sequence>
<keyword evidence="1" id="KW-0805">Transcription regulation</keyword>
<dbReference type="InterPro" id="IPR029016">
    <property type="entry name" value="GAF-like_dom_sf"/>
</dbReference>
<dbReference type="Pfam" id="PF01614">
    <property type="entry name" value="IclR_C"/>
    <property type="match status" value="1"/>
</dbReference>
<protein>
    <submittedName>
        <fullName evidence="7">IclR family transcriptional regulator</fullName>
    </submittedName>
</protein>
<evidence type="ECO:0000256" key="2">
    <source>
        <dbReference type="ARBA" id="ARBA00023125"/>
    </source>
</evidence>
<feature type="domain" description="HTH iclR-type" evidence="5">
    <location>
        <begin position="82"/>
        <end position="149"/>
    </location>
</feature>
<evidence type="ECO:0000313" key="8">
    <source>
        <dbReference type="Proteomes" id="UP000821598"/>
    </source>
</evidence>
<reference evidence="7 8" key="1">
    <citation type="submission" date="2019-08" db="EMBL/GenBank/DDBJ databases">
        <title>Paraburkholderia simonii sp. nov. and P. youngii sp. nov. Brazilian and Mexican Mimosa-associated rhizobia.</title>
        <authorList>
            <person name="Mavima L."/>
            <person name="Beukes C.W."/>
            <person name="Palmer M."/>
            <person name="De Meyer S.E."/>
            <person name="James E.K."/>
            <person name="Maluk M."/>
            <person name="Avontuur J.R."/>
            <person name="Chan W.Y."/>
            <person name="Venter S.N."/>
            <person name="Steenkamp E.T."/>
        </authorList>
    </citation>
    <scope>NUCLEOTIDE SEQUENCE [LARGE SCALE GENOMIC DNA]</scope>
    <source>
        <strain evidence="7 8">JPY454</strain>
    </source>
</reference>
<dbReference type="PROSITE" id="PS51077">
    <property type="entry name" value="HTH_ICLR"/>
    <property type="match status" value="1"/>
</dbReference>
<feature type="compositionally biased region" description="Basic and acidic residues" evidence="4">
    <location>
        <begin position="32"/>
        <end position="42"/>
    </location>
</feature>
<dbReference type="SMART" id="SM00346">
    <property type="entry name" value="HTH_ICLR"/>
    <property type="match status" value="1"/>
</dbReference>
<evidence type="ECO:0000259" key="5">
    <source>
        <dbReference type="PROSITE" id="PS51077"/>
    </source>
</evidence>
<dbReference type="SUPFAM" id="SSF46785">
    <property type="entry name" value="Winged helix' DNA-binding domain"/>
    <property type="match status" value="1"/>
</dbReference>
<dbReference type="EMBL" id="VOMC01000044">
    <property type="protein sequence ID" value="NVI08220.1"/>
    <property type="molecule type" value="Genomic_DNA"/>
</dbReference>
<keyword evidence="3" id="KW-0804">Transcription</keyword>
<keyword evidence="8" id="KW-1185">Reference proteome</keyword>
<dbReference type="Pfam" id="PF09339">
    <property type="entry name" value="HTH_IclR"/>
    <property type="match status" value="1"/>
</dbReference>
<feature type="region of interest" description="Disordered" evidence="4">
    <location>
        <begin position="1"/>
        <end position="60"/>
    </location>
</feature>
<feature type="compositionally biased region" description="Basic and acidic residues" evidence="4">
    <location>
        <begin position="51"/>
        <end position="60"/>
    </location>
</feature>
<dbReference type="Gene3D" id="1.10.10.10">
    <property type="entry name" value="Winged helix-like DNA-binding domain superfamily/Winged helix DNA-binding domain"/>
    <property type="match status" value="1"/>
</dbReference>
<dbReference type="PROSITE" id="PS51078">
    <property type="entry name" value="ICLR_ED"/>
    <property type="match status" value="1"/>
</dbReference>
<feature type="domain" description="IclR-ED" evidence="6">
    <location>
        <begin position="143"/>
        <end position="324"/>
    </location>
</feature>
<dbReference type="PANTHER" id="PTHR30136">
    <property type="entry name" value="HELIX-TURN-HELIX TRANSCRIPTIONAL REGULATOR, ICLR FAMILY"/>
    <property type="match status" value="1"/>
</dbReference>
<organism evidence="7 8">
    <name type="scientific">Paraburkholderia youngii</name>
    <dbReference type="NCBI Taxonomy" id="2782701"/>
    <lineage>
        <taxon>Bacteria</taxon>
        <taxon>Pseudomonadati</taxon>
        <taxon>Pseudomonadota</taxon>
        <taxon>Betaproteobacteria</taxon>
        <taxon>Burkholderiales</taxon>
        <taxon>Burkholderiaceae</taxon>
        <taxon>Paraburkholderia</taxon>
    </lineage>
</organism>
<dbReference type="InterPro" id="IPR036390">
    <property type="entry name" value="WH_DNA-bd_sf"/>
</dbReference>
<dbReference type="Gene3D" id="3.30.450.40">
    <property type="match status" value="1"/>
</dbReference>
<evidence type="ECO:0000256" key="4">
    <source>
        <dbReference type="SAM" id="MobiDB-lite"/>
    </source>
</evidence>
<comment type="caution">
    <text evidence="7">The sequence shown here is derived from an EMBL/GenBank/DDBJ whole genome shotgun (WGS) entry which is preliminary data.</text>
</comment>
<dbReference type="PANTHER" id="PTHR30136:SF35">
    <property type="entry name" value="HTH-TYPE TRANSCRIPTIONAL REGULATOR RV1719"/>
    <property type="match status" value="1"/>
</dbReference>
<dbReference type="SUPFAM" id="SSF55781">
    <property type="entry name" value="GAF domain-like"/>
    <property type="match status" value="1"/>
</dbReference>
<evidence type="ECO:0000256" key="3">
    <source>
        <dbReference type="ARBA" id="ARBA00023163"/>
    </source>
</evidence>
<evidence type="ECO:0000256" key="1">
    <source>
        <dbReference type="ARBA" id="ARBA00023015"/>
    </source>
</evidence>
<accession>A0ABX2NWG6</accession>
<gene>
    <name evidence="7" type="ORF">FSB64_31615</name>
</gene>
<name>A0ABX2NWG6_9BURK</name>
<dbReference type="InterPro" id="IPR005471">
    <property type="entry name" value="Tscrpt_reg_IclR_N"/>
</dbReference>
<dbReference type="Proteomes" id="UP000821598">
    <property type="component" value="Unassembled WGS sequence"/>
</dbReference>
<dbReference type="InterPro" id="IPR036388">
    <property type="entry name" value="WH-like_DNA-bd_sf"/>
</dbReference>
<dbReference type="InterPro" id="IPR014757">
    <property type="entry name" value="Tscrpt_reg_IclR_C"/>
</dbReference>